<dbReference type="InterPro" id="IPR046938">
    <property type="entry name" value="DNA_clamp_sf"/>
</dbReference>
<keyword evidence="12" id="KW-1185">Reference proteome</keyword>
<feature type="domain" description="DNA polymerase III beta sliding clamp N-terminal" evidence="9">
    <location>
        <begin position="20"/>
        <end position="145"/>
    </location>
</feature>
<feature type="domain" description="DNA polymerase III beta sliding clamp central" evidence="10">
    <location>
        <begin position="155"/>
        <end position="272"/>
    </location>
</feature>
<evidence type="ECO:0000259" key="9">
    <source>
        <dbReference type="Pfam" id="PF00712"/>
    </source>
</evidence>
<comment type="similarity">
    <text evidence="2">Belongs to the beta sliding clamp family.</text>
</comment>
<dbReference type="InterPro" id="IPR022634">
    <property type="entry name" value="DNA_polIII_beta_N"/>
</dbReference>
<evidence type="ECO:0000256" key="6">
    <source>
        <dbReference type="ARBA" id="ARBA00022705"/>
    </source>
</evidence>
<evidence type="ECO:0000256" key="2">
    <source>
        <dbReference type="ARBA" id="ARBA00010752"/>
    </source>
</evidence>
<gene>
    <name evidence="11" type="ORF">ACFSXZ_00505</name>
</gene>
<evidence type="ECO:0000256" key="5">
    <source>
        <dbReference type="ARBA" id="ARBA00022695"/>
    </source>
</evidence>
<evidence type="ECO:0000256" key="4">
    <source>
        <dbReference type="ARBA" id="ARBA00022679"/>
    </source>
</evidence>
<dbReference type="EMBL" id="JBHUKR010000002">
    <property type="protein sequence ID" value="MFD2414808.1"/>
    <property type="molecule type" value="Genomic_DNA"/>
</dbReference>
<evidence type="ECO:0000259" key="10">
    <source>
        <dbReference type="Pfam" id="PF02767"/>
    </source>
</evidence>
<dbReference type="Pfam" id="PF00712">
    <property type="entry name" value="DNA_pol3_beta"/>
    <property type="match status" value="1"/>
</dbReference>
<organism evidence="11 12">
    <name type="scientific">Amycolatopsis pigmentata</name>
    <dbReference type="NCBI Taxonomy" id="450801"/>
    <lineage>
        <taxon>Bacteria</taxon>
        <taxon>Bacillati</taxon>
        <taxon>Actinomycetota</taxon>
        <taxon>Actinomycetes</taxon>
        <taxon>Pseudonocardiales</taxon>
        <taxon>Pseudonocardiaceae</taxon>
        <taxon>Amycolatopsis</taxon>
    </lineage>
</organism>
<proteinExistence type="inferred from homology"/>
<dbReference type="InterPro" id="IPR001001">
    <property type="entry name" value="DNA_polIII_beta"/>
</dbReference>
<dbReference type="Pfam" id="PF02767">
    <property type="entry name" value="DNA_pol3_beta_2"/>
    <property type="match status" value="1"/>
</dbReference>
<evidence type="ECO:0000256" key="1">
    <source>
        <dbReference type="ARBA" id="ARBA00004496"/>
    </source>
</evidence>
<dbReference type="PANTHER" id="PTHR30478:SF0">
    <property type="entry name" value="BETA SLIDING CLAMP"/>
    <property type="match status" value="1"/>
</dbReference>
<evidence type="ECO:0000256" key="8">
    <source>
        <dbReference type="ARBA" id="ARBA00023125"/>
    </source>
</evidence>
<keyword evidence="7" id="KW-0239">DNA-directed DNA polymerase</keyword>
<sequence length="412" mass="43184">MTITTDRPATVRTVSAARLSFTTDRAALADALTTVGLVVPKRPPLPILGGVLLQARNGHLTVSATDYETAVTVRVPGAVQAAGTVLVDHSELIRLLGALVKGSRKRDADALPVTVRILDDGTAVVDLAGYTMPVTSFPAADYPTIPDVARPVASVERKRFTQEMARVMIAVGTDDTVPMLTGINLKITADAVTLAATDRYRLAIAPLPAKSTGRTVQTASALVPGHLVAPVVKRFGGDRVHLGFDDAASPSVVSLACGDVIVSVRTLDAEMPPYQTFIPETAAGTVQTGRAALLAATRRAAAVLDAKRDRDGHIVLTVTRESLSVAPVLGHHADAVAAPEQAATVDGITDPAAFWFKPAYLADALTSFTGETVTLHTQTTVTRPVLLTDTPDGINDRAAFCHVIVPVRAPQD</sequence>
<evidence type="ECO:0000256" key="7">
    <source>
        <dbReference type="ARBA" id="ARBA00022932"/>
    </source>
</evidence>
<dbReference type="RefSeq" id="WP_378260031.1">
    <property type="nucleotide sequence ID" value="NZ_JBHUKR010000002.1"/>
</dbReference>
<evidence type="ECO:0000313" key="11">
    <source>
        <dbReference type="EMBL" id="MFD2414808.1"/>
    </source>
</evidence>
<dbReference type="CDD" id="cd00140">
    <property type="entry name" value="beta_clamp"/>
    <property type="match status" value="1"/>
</dbReference>
<keyword evidence="4" id="KW-0808">Transferase</keyword>
<dbReference type="PANTHER" id="PTHR30478">
    <property type="entry name" value="DNA POLYMERASE III SUBUNIT BETA"/>
    <property type="match status" value="1"/>
</dbReference>
<dbReference type="SMART" id="SM00480">
    <property type="entry name" value="POL3Bc"/>
    <property type="match status" value="1"/>
</dbReference>
<keyword evidence="5" id="KW-0548">Nucleotidyltransferase</keyword>
<comment type="subcellular location">
    <subcellularLocation>
        <location evidence="1">Cytoplasm</location>
    </subcellularLocation>
</comment>
<keyword evidence="3" id="KW-0963">Cytoplasm</keyword>
<accession>A0ABW5FIJ2</accession>
<dbReference type="Proteomes" id="UP001597417">
    <property type="component" value="Unassembled WGS sequence"/>
</dbReference>
<name>A0ABW5FIJ2_9PSEU</name>
<dbReference type="InterPro" id="IPR022637">
    <property type="entry name" value="DNA_polIII_beta_cen"/>
</dbReference>
<protein>
    <submittedName>
        <fullName evidence="11">DNA polymerase III subunit beta</fullName>
    </submittedName>
</protein>
<keyword evidence="8" id="KW-0238">DNA-binding</keyword>
<evidence type="ECO:0000256" key="3">
    <source>
        <dbReference type="ARBA" id="ARBA00022490"/>
    </source>
</evidence>
<reference evidence="12" key="1">
    <citation type="journal article" date="2019" name="Int. J. Syst. Evol. Microbiol.">
        <title>The Global Catalogue of Microorganisms (GCM) 10K type strain sequencing project: providing services to taxonomists for standard genome sequencing and annotation.</title>
        <authorList>
            <consortium name="The Broad Institute Genomics Platform"/>
            <consortium name="The Broad Institute Genome Sequencing Center for Infectious Disease"/>
            <person name="Wu L."/>
            <person name="Ma J."/>
        </authorList>
    </citation>
    <scope>NUCLEOTIDE SEQUENCE [LARGE SCALE GENOMIC DNA]</scope>
    <source>
        <strain evidence="12">CGMCC 4.7645</strain>
    </source>
</reference>
<dbReference type="Gene3D" id="3.10.150.10">
    <property type="entry name" value="DNA Polymerase III, subunit A, domain 2"/>
    <property type="match status" value="3"/>
</dbReference>
<evidence type="ECO:0000313" key="12">
    <source>
        <dbReference type="Proteomes" id="UP001597417"/>
    </source>
</evidence>
<dbReference type="SUPFAM" id="SSF55979">
    <property type="entry name" value="DNA clamp"/>
    <property type="match status" value="3"/>
</dbReference>
<comment type="caution">
    <text evidence="11">The sequence shown here is derived from an EMBL/GenBank/DDBJ whole genome shotgun (WGS) entry which is preliminary data.</text>
</comment>
<keyword evidence="6" id="KW-0235">DNA replication</keyword>